<accession>A0ABM4BQ90</accession>
<dbReference type="RefSeq" id="XP_065651306.1">
    <property type="nucleotide sequence ID" value="XM_065795234.1"/>
</dbReference>
<proteinExistence type="predicted"/>
<organism evidence="1 2">
    <name type="scientific">Hydra vulgaris</name>
    <name type="common">Hydra</name>
    <name type="synonym">Hydra attenuata</name>
    <dbReference type="NCBI Taxonomy" id="6087"/>
    <lineage>
        <taxon>Eukaryota</taxon>
        <taxon>Metazoa</taxon>
        <taxon>Cnidaria</taxon>
        <taxon>Hydrozoa</taxon>
        <taxon>Hydroidolina</taxon>
        <taxon>Anthoathecata</taxon>
        <taxon>Aplanulata</taxon>
        <taxon>Hydridae</taxon>
        <taxon>Hydra</taxon>
    </lineage>
</organism>
<evidence type="ECO:0000313" key="1">
    <source>
        <dbReference type="Proteomes" id="UP001652625"/>
    </source>
</evidence>
<dbReference type="Proteomes" id="UP001652625">
    <property type="component" value="Chromosome 04"/>
</dbReference>
<sequence>MVSLLKSDIKEIEKIQHKVTEVPHDLIGLPYAERCRRLNFTILETRRRHGDLIQQFKLENGFEIINRNNPPIRRSSSNVLMREFTYNNAHRNFFTNRIVNDWNNLPSACKWYGVLT</sequence>
<evidence type="ECO:0000313" key="2">
    <source>
        <dbReference type="RefSeq" id="XP_065651306.1"/>
    </source>
</evidence>
<protein>
    <submittedName>
        <fullName evidence="2">Uncharacterized protein LOC136079497</fullName>
    </submittedName>
</protein>
<dbReference type="GeneID" id="136079497"/>
<gene>
    <name evidence="2" type="primary">LOC136079497</name>
</gene>
<reference evidence="2" key="1">
    <citation type="submission" date="2025-08" db="UniProtKB">
        <authorList>
            <consortium name="RefSeq"/>
        </authorList>
    </citation>
    <scope>IDENTIFICATION</scope>
</reference>
<keyword evidence="1" id="KW-1185">Reference proteome</keyword>
<name>A0ABM4BQ90_HYDVU</name>